<proteinExistence type="predicted"/>
<gene>
    <name evidence="2" type="ORF">WMO14_07010</name>
</gene>
<dbReference type="RefSeq" id="WP_318255836.1">
    <property type="nucleotide sequence ID" value="NZ_DAWCMB010000237.1"/>
</dbReference>
<name>A0ABV1BWD4_9FIRM</name>
<protein>
    <recommendedName>
        <fullName evidence="1">DUF8091 domain-containing protein</fullName>
    </recommendedName>
</protein>
<comment type="caution">
    <text evidence="2">The sequence shown here is derived from an EMBL/GenBank/DDBJ whole genome shotgun (WGS) entry which is preliminary data.</text>
</comment>
<dbReference type="Proteomes" id="UP001442364">
    <property type="component" value="Unassembled WGS sequence"/>
</dbReference>
<evidence type="ECO:0000313" key="2">
    <source>
        <dbReference type="EMBL" id="MEQ2379627.1"/>
    </source>
</evidence>
<dbReference type="EMBL" id="JBBMER010000004">
    <property type="protein sequence ID" value="MEQ2379627.1"/>
    <property type="molecule type" value="Genomic_DNA"/>
</dbReference>
<feature type="domain" description="DUF8091" evidence="1">
    <location>
        <begin position="40"/>
        <end position="193"/>
    </location>
</feature>
<dbReference type="Pfam" id="PF26351">
    <property type="entry name" value="DUF8091"/>
    <property type="match status" value="1"/>
</dbReference>
<evidence type="ECO:0000259" key="1">
    <source>
        <dbReference type="Pfam" id="PF26351"/>
    </source>
</evidence>
<reference evidence="2 3" key="1">
    <citation type="submission" date="2024-03" db="EMBL/GenBank/DDBJ databases">
        <title>Human intestinal bacterial collection.</title>
        <authorList>
            <person name="Pauvert C."/>
            <person name="Hitch T.C.A."/>
            <person name="Clavel T."/>
        </authorList>
    </citation>
    <scope>NUCLEOTIDE SEQUENCE [LARGE SCALE GENOMIC DNA]</scope>
    <source>
        <strain evidence="2 3">CLA-AA-H255</strain>
    </source>
</reference>
<organism evidence="2 3">
    <name type="scientific">[Lactobacillus] rogosae</name>
    <dbReference type="NCBI Taxonomy" id="706562"/>
    <lineage>
        <taxon>Bacteria</taxon>
        <taxon>Bacillati</taxon>
        <taxon>Bacillota</taxon>
        <taxon>Clostridia</taxon>
        <taxon>Lachnospirales</taxon>
        <taxon>Lachnospiraceae</taxon>
        <taxon>Lachnospira</taxon>
    </lineage>
</organism>
<sequence>MNNILYETSEYEDYEAFVNAKDKIIGKAHNNKGIGTLSEKTLHAVLKLYYEPDEDKHEVAMSGYYADIYNDKGIIEIQTRQLNKLRDKLSVFLQDYHVTVVYPLPFNKWLSWVNPDNGEVQGRRKSPRHFTEYDAFYELYKIKSYLKNPNLSINLVLMDMEEYKLLNGWSYDKKRGSTRYDRVPVGIRRIVKFDRIEDYMQLVPADLKEDFTVKDFAMAAGVSVEASRYTLNILNYLEIVKRTGRVKNGYVYNVTEEF</sequence>
<keyword evidence="3" id="KW-1185">Reference proteome</keyword>
<evidence type="ECO:0000313" key="3">
    <source>
        <dbReference type="Proteomes" id="UP001442364"/>
    </source>
</evidence>
<accession>A0ABV1BWD4</accession>
<dbReference type="InterPro" id="IPR058404">
    <property type="entry name" value="DUF8091"/>
</dbReference>